<feature type="transmembrane region" description="Helical" evidence="2">
    <location>
        <begin position="54"/>
        <end position="77"/>
    </location>
</feature>
<evidence type="ECO:0000313" key="3">
    <source>
        <dbReference type="EMBL" id="CRZ11639.1"/>
    </source>
</evidence>
<evidence type="ECO:0000256" key="2">
    <source>
        <dbReference type="SAM" id="Phobius"/>
    </source>
</evidence>
<dbReference type="GO" id="GO:0016020">
    <property type="term" value="C:membrane"/>
    <property type="evidence" value="ECO:0007669"/>
    <property type="project" value="InterPro"/>
</dbReference>
<feature type="transmembrane region" description="Helical" evidence="2">
    <location>
        <begin position="27"/>
        <end position="48"/>
    </location>
</feature>
<dbReference type="GO" id="GO:0042910">
    <property type="term" value="F:xenobiotic transmembrane transporter activity"/>
    <property type="evidence" value="ECO:0007669"/>
    <property type="project" value="InterPro"/>
</dbReference>
<protein>
    <recommendedName>
        <fullName evidence="4">Polysaccharide biosynthesis protein C-terminal domain-containing protein</fullName>
    </recommendedName>
</protein>
<proteinExistence type="inferred from homology"/>
<dbReference type="EMBL" id="HACM01011197">
    <property type="protein sequence ID" value="CRZ11639.1"/>
    <property type="molecule type" value="Transcribed_RNA"/>
</dbReference>
<feature type="transmembrane region" description="Helical" evidence="2">
    <location>
        <begin position="224"/>
        <end position="248"/>
    </location>
</feature>
<comment type="similarity">
    <text evidence="1">Belongs to the multi antimicrobial extrusion (MATE) (TC 2.A.66.1) family.</text>
</comment>
<keyword evidence="2" id="KW-0812">Transmembrane</keyword>
<accession>A0A0H5RSC0</accession>
<evidence type="ECO:0000256" key="1">
    <source>
        <dbReference type="ARBA" id="ARBA00010199"/>
    </source>
</evidence>
<reference evidence="3" key="1">
    <citation type="submission" date="2015-04" db="EMBL/GenBank/DDBJ databases">
        <title>The genome sequence of the plant pathogenic Rhizarian Plasmodiophora brassicae reveals insights in its biotrophic life cycle and the origin of chitin synthesis.</title>
        <authorList>
            <person name="Schwelm A."/>
            <person name="Fogelqvist J."/>
            <person name="Knaust A."/>
            <person name="Julke S."/>
            <person name="Lilja T."/>
            <person name="Dhandapani V."/>
            <person name="Bonilla-Rosso G."/>
            <person name="Karlsson M."/>
            <person name="Shevchenko A."/>
            <person name="Choi S.R."/>
            <person name="Kim H.G."/>
            <person name="Park J.Y."/>
            <person name="Lim Y.P."/>
            <person name="Ludwig-Muller J."/>
            <person name="Dixelius C."/>
        </authorList>
    </citation>
    <scope>NUCLEOTIDE SEQUENCE</scope>
    <source>
        <tissue evidence="3">Potato root galls</tissue>
    </source>
</reference>
<keyword evidence="2" id="KW-0472">Membrane</keyword>
<dbReference type="InterPro" id="IPR002528">
    <property type="entry name" value="MATE_fam"/>
</dbReference>
<feature type="transmembrane region" description="Helical" evidence="2">
    <location>
        <begin position="284"/>
        <end position="305"/>
    </location>
</feature>
<sequence>MFGLIPNTVYYAIRQYFQAQHIVMPALYTNMLFVGVNLFLNVALVHGLGPFPGLGFIGSPIATSLSRTLQLVVFILYTCTWKKLHRTTWPDGSFWDCFSKRHVSEYFKQTIPTMIGNAIEQWQFEAVTLMASRLSVVDLATQSAVFNIFYTFHCITFGLSKAITCRVGYYLGANQPRYARFTSLLAIWLCLGISVCIAAILYLIRNVIGHLYSLDPAIWADSASLMTFLSITYIGVSLLMALISILFGQGRPFPVAVVGGLCAWVVSLPAAYTFSFVFSFGLVGLWMGLSCGYFLSAILLGAIVYRSDWNDCAIQAVSRSTIVYD</sequence>
<feature type="transmembrane region" description="Helical" evidence="2">
    <location>
        <begin position="184"/>
        <end position="204"/>
    </location>
</feature>
<organism evidence="3">
    <name type="scientific">Spongospora subterranea</name>
    <dbReference type="NCBI Taxonomy" id="70186"/>
    <lineage>
        <taxon>Eukaryota</taxon>
        <taxon>Sar</taxon>
        <taxon>Rhizaria</taxon>
        <taxon>Endomyxa</taxon>
        <taxon>Phytomyxea</taxon>
        <taxon>Plasmodiophorida</taxon>
        <taxon>Plasmodiophoridae</taxon>
        <taxon>Spongospora</taxon>
    </lineage>
</organism>
<dbReference type="AlphaFoldDB" id="A0A0H5RSC0"/>
<feature type="transmembrane region" description="Helical" evidence="2">
    <location>
        <begin position="255"/>
        <end position="278"/>
    </location>
</feature>
<dbReference type="PANTHER" id="PTHR11206">
    <property type="entry name" value="MULTIDRUG RESISTANCE PROTEIN"/>
    <property type="match status" value="1"/>
</dbReference>
<dbReference type="GO" id="GO:0015297">
    <property type="term" value="F:antiporter activity"/>
    <property type="evidence" value="ECO:0007669"/>
    <property type="project" value="InterPro"/>
</dbReference>
<evidence type="ECO:0008006" key="4">
    <source>
        <dbReference type="Google" id="ProtNLM"/>
    </source>
</evidence>
<name>A0A0H5RSC0_9EUKA</name>
<keyword evidence="2" id="KW-1133">Transmembrane helix</keyword>
<dbReference type="Pfam" id="PF01554">
    <property type="entry name" value="MatE"/>
    <property type="match status" value="1"/>
</dbReference>